<reference evidence="3 4" key="1">
    <citation type="journal article" date="2018" name="Nat. Genet.">
        <title>The Rosa genome provides new insights in the design of modern roses.</title>
        <authorList>
            <person name="Bendahmane M."/>
        </authorList>
    </citation>
    <scope>NUCLEOTIDE SEQUENCE [LARGE SCALE GENOMIC DNA]</scope>
    <source>
        <strain evidence="4">cv. Old Blush</strain>
    </source>
</reference>
<dbReference type="Proteomes" id="UP000238479">
    <property type="component" value="Chromosome 7"/>
</dbReference>
<name>A0A2P6PH89_ROSCH</name>
<accession>A0A2P6PH89</accession>
<keyword evidence="1" id="KW-1133">Transmembrane helix</keyword>
<feature type="domain" description="PGG" evidence="2">
    <location>
        <begin position="8"/>
        <end position="118"/>
    </location>
</feature>
<dbReference type="PANTHER" id="PTHR24177:SF329">
    <property type="entry name" value="ANKYRIN REPEAT PROTEIN"/>
    <property type="match status" value="1"/>
</dbReference>
<feature type="transmembrane region" description="Helical" evidence="1">
    <location>
        <begin position="98"/>
        <end position="120"/>
    </location>
</feature>
<dbReference type="Gramene" id="PRQ21292">
    <property type="protein sequence ID" value="PRQ21292"/>
    <property type="gene ID" value="RchiOBHm_Chr7g0237571"/>
</dbReference>
<sequence length="171" mass="18726">MVEAEISMKGTATSCTVVGALIVTIMFAAAFTIPGGNNGTSGIPMFINENLFLVFIASDTIFLIFSTTSVIIFLGILTSRYAEEDFLQNLPTKMMIGLLTLFIAIATMMIAFSCGLVIMLHGKYSWVPIPGILVASIPVTSFVWMLFPLLVQTFISTYGPGIFNRKVKQWY</sequence>
<organism evidence="3 4">
    <name type="scientific">Rosa chinensis</name>
    <name type="common">China rose</name>
    <dbReference type="NCBI Taxonomy" id="74649"/>
    <lineage>
        <taxon>Eukaryota</taxon>
        <taxon>Viridiplantae</taxon>
        <taxon>Streptophyta</taxon>
        <taxon>Embryophyta</taxon>
        <taxon>Tracheophyta</taxon>
        <taxon>Spermatophyta</taxon>
        <taxon>Magnoliopsida</taxon>
        <taxon>eudicotyledons</taxon>
        <taxon>Gunneridae</taxon>
        <taxon>Pentapetalae</taxon>
        <taxon>rosids</taxon>
        <taxon>fabids</taxon>
        <taxon>Rosales</taxon>
        <taxon>Rosaceae</taxon>
        <taxon>Rosoideae</taxon>
        <taxon>Rosoideae incertae sedis</taxon>
        <taxon>Rosa</taxon>
    </lineage>
</organism>
<keyword evidence="1" id="KW-0812">Transmembrane</keyword>
<evidence type="ECO:0000313" key="3">
    <source>
        <dbReference type="EMBL" id="PRQ21292.1"/>
    </source>
</evidence>
<dbReference type="InterPro" id="IPR026961">
    <property type="entry name" value="PGG_dom"/>
</dbReference>
<dbReference type="STRING" id="74649.A0A2P6PH89"/>
<evidence type="ECO:0000259" key="2">
    <source>
        <dbReference type="Pfam" id="PF13962"/>
    </source>
</evidence>
<feature type="transmembrane region" description="Helical" evidence="1">
    <location>
        <begin position="51"/>
        <end position="77"/>
    </location>
</feature>
<keyword evidence="1" id="KW-0472">Membrane</keyword>
<dbReference type="EMBL" id="PDCK01000045">
    <property type="protein sequence ID" value="PRQ21292.1"/>
    <property type="molecule type" value="Genomic_DNA"/>
</dbReference>
<feature type="transmembrane region" description="Helical" evidence="1">
    <location>
        <begin position="126"/>
        <end position="147"/>
    </location>
</feature>
<comment type="caution">
    <text evidence="3">The sequence shown here is derived from an EMBL/GenBank/DDBJ whole genome shotgun (WGS) entry which is preliminary data.</text>
</comment>
<dbReference type="Pfam" id="PF13962">
    <property type="entry name" value="PGG"/>
    <property type="match status" value="1"/>
</dbReference>
<keyword evidence="4" id="KW-1185">Reference proteome</keyword>
<gene>
    <name evidence="3" type="ORF">RchiOBHm_Chr7g0237571</name>
</gene>
<evidence type="ECO:0000313" key="4">
    <source>
        <dbReference type="Proteomes" id="UP000238479"/>
    </source>
</evidence>
<dbReference type="GO" id="GO:0016020">
    <property type="term" value="C:membrane"/>
    <property type="evidence" value="ECO:0007669"/>
    <property type="project" value="TreeGrafter"/>
</dbReference>
<dbReference type="OMA" id="PHRTRIT"/>
<proteinExistence type="predicted"/>
<feature type="transmembrane region" description="Helical" evidence="1">
    <location>
        <begin position="12"/>
        <end position="31"/>
    </location>
</feature>
<dbReference type="AlphaFoldDB" id="A0A2P6PH89"/>
<protein>
    <submittedName>
        <fullName evidence="3">Putative PGG domain-containing protein</fullName>
    </submittedName>
</protein>
<dbReference type="PANTHER" id="PTHR24177">
    <property type="entry name" value="CASKIN"/>
    <property type="match status" value="1"/>
</dbReference>
<evidence type="ECO:0000256" key="1">
    <source>
        <dbReference type="SAM" id="Phobius"/>
    </source>
</evidence>